<protein>
    <submittedName>
        <fullName evidence="2">Uncharacterized protein</fullName>
    </submittedName>
</protein>
<dbReference type="EMBL" id="JBANMG010000002">
    <property type="protein sequence ID" value="KAK6956311.1"/>
    <property type="molecule type" value="Genomic_DNA"/>
</dbReference>
<feature type="region of interest" description="Disordered" evidence="1">
    <location>
        <begin position="1"/>
        <end position="83"/>
    </location>
</feature>
<name>A0AAX6MVV1_9PEZI</name>
<evidence type="ECO:0000313" key="2">
    <source>
        <dbReference type="EMBL" id="KAK6956311.1"/>
    </source>
</evidence>
<dbReference type="Proteomes" id="UP001369815">
    <property type="component" value="Unassembled WGS sequence"/>
</dbReference>
<organism evidence="2 3">
    <name type="scientific">Daldinia eschscholtzii</name>
    <dbReference type="NCBI Taxonomy" id="292717"/>
    <lineage>
        <taxon>Eukaryota</taxon>
        <taxon>Fungi</taxon>
        <taxon>Dikarya</taxon>
        <taxon>Ascomycota</taxon>
        <taxon>Pezizomycotina</taxon>
        <taxon>Sordariomycetes</taxon>
        <taxon>Xylariomycetidae</taxon>
        <taxon>Xylariales</taxon>
        <taxon>Hypoxylaceae</taxon>
        <taxon>Daldinia</taxon>
    </lineage>
</organism>
<evidence type="ECO:0000256" key="1">
    <source>
        <dbReference type="SAM" id="MobiDB-lite"/>
    </source>
</evidence>
<accession>A0AAX6MVV1</accession>
<keyword evidence="3" id="KW-1185">Reference proteome</keyword>
<reference evidence="2 3" key="1">
    <citation type="journal article" date="2024" name="Front Chem Biol">
        <title>Unveiling the potential of Daldinia eschscholtzii MFLUCC 19-0629 through bioactivity and bioinformatics studies for enhanced sustainable agriculture production.</title>
        <authorList>
            <person name="Brooks S."/>
            <person name="Weaver J.A."/>
            <person name="Klomchit A."/>
            <person name="Alharthi S.A."/>
            <person name="Onlamun T."/>
            <person name="Nurani R."/>
            <person name="Vong T.K."/>
            <person name="Alberti F."/>
            <person name="Greco C."/>
        </authorList>
    </citation>
    <scope>NUCLEOTIDE SEQUENCE [LARGE SCALE GENOMIC DNA]</scope>
    <source>
        <strain evidence="2">MFLUCC 19-0629</strain>
    </source>
</reference>
<proteinExistence type="predicted"/>
<feature type="compositionally biased region" description="Polar residues" evidence="1">
    <location>
        <begin position="35"/>
        <end position="52"/>
    </location>
</feature>
<sequence>MSGNVHTTPGPGQNIKPGDNNQTRRLPSRDGGGSSSQSPATTTNTGLENTSARPVKRRRNNDSDDDDASAPPSPPSSSSPRGCFAAVCNKLLDLDGTEHLNGTDAEAVFGGIYEDTLEGLERLARAAVPEEMRDEEEEEEEKEG</sequence>
<gene>
    <name evidence="2" type="ORF">Daesc_001586</name>
</gene>
<dbReference type="AlphaFoldDB" id="A0AAX6MVV1"/>
<comment type="caution">
    <text evidence="2">The sequence shown here is derived from an EMBL/GenBank/DDBJ whole genome shotgun (WGS) entry which is preliminary data.</text>
</comment>
<evidence type="ECO:0000313" key="3">
    <source>
        <dbReference type="Proteomes" id="UP001369815"/>
    </source>
</evidence>
<feature type="compositionally biased region" description="Polar residues" evidence="1">
    <location>
        <begin position="1"/>
        <end position="11"/>
    </location>
</feature>